<dbReference type="Proteomes" id="UP000240418">
    <property type="component" value="Unassembled WGS sequence"/>
</dbReference>
<keyword evidence="2" id="KW-1185">Reference proteome</keyword>
<dbReference type="EMBL" id="PYGJ01000018">
    <property type="protein sequence ID" value="PSL17413.1"/>
    <property type="molecule type" value="Genomic_DNA"/>
</dbReference>
<dbReference type="OrthoDB" id="7856755at2"/>
<comment type="caution">
    <text evidence="1">The sequence shown here is derived from an EMBL/GenBank/DDBJ whole genome shotgun (WGS) entry which is preliminary data.</text>
</comment>
<reference evidence="1 2" key="1">
    <citation type="submission" date="2018-03" db="EMBL/GenBank/DDBJ databases">
        <title>Genomic Encyclopedia of Archaeal and Bacterial Type Strains, Phase II (KMG-II): from individual species to whole genera.</title>
        <authorList>
            <person name="Goeker M."/>
        </authorList>
    </citation>
    <scope>NUCLEOTIDE SEQUENCE [LARGE SCALE GENOMIC DNA]</scope>
    <source>
        <strain evidence="1 2">DSM 100673</strain>
    </source>
</reference>
<accession>A0A2P8F6R3</accession>
<organism evidence="1 2">
    <name type="scientific">Shimia abyssi</name>
    <dbReference type="NCBI Taxonomy" id="1662395"/>
    <lineage>
        <taxon>Bacteria</taxon>
        <taxon>Pseudomonadati</taxon>
        <taxon>Pseudomonadota</taxon>
        <taxon>Alphaproteobacteria</taxon>
        <taxon>Rhodobacterales</taxon>
        <taxon>Roseobacteraceae</taxon>
    </lineage>
</organism>
<dbReference type="RefSeq" id="WP_106610124.1">
    <property type="nucleotide sequence ID" value="NZ_PYGJ01000018.1"/>
</dbReference>
<proteinExistence type="predicted"/>
<evidence type="ECO:0000313" key="1">
    <source>
        <dbReference type="EMBL" id="PSL17413.1"/>
    </source>
</evidence>
<name>A0A2P8F6R3_9RHOB</name>
<dbReference type="AlphaFoldDB" id="A0A2P8F6R3"/>
<sequence>MGCILGDPDELFIGEVLGVGHGRFEVESSQGATCQGSFKRALFGTAKVKATCRDGRKARATFGYYQKQPALGAARAECQSEKKSSFGQATGY</sequence>
<gene>
    <name evidence="1" type="ORF">CLV88_11888</name>
</gene>
<evidence type="ECO:0000313" key="2">
    <source>
        <dbReference type="Proteomes" id="UP000240418"/>
    </source>
</evidence>
<protein>
    <submittedName>
        <fullName evidence="1">Uncharacterized protein</fullName>
    </submittedName>
</protein>